<evidence type="ECO:0000313" key="2">
    <source>
        <dbReference type="Proteomes" id="UP000325315"/>
    </source>
</evidence>
<dbReference type="OrthoDB" id="1723102at2759"/>
<comment type="caution">
    <text evidence="1">The sequence shown here is derived from an EMBL/GenBank/DDBJ whole genome shotgun (WGS) entry which is preliminary data.</text>
</comment>
<keyword evidence="1" id="KW-0418">Kinase</keyword>
<organism evidence="1 2">
    <name type="scientific">Gossypium australe</name>
    <dbReference type="NCBI Taxonomy" id="47621"/>
    <lineage>
        <taxon>Eukaryota</taxon>
        <taxon>Viridiplantae</taxon>
        <taxon>Streptophyta</taxon>
        <taxon>Embryophyta</taxon>
        <taxon>Tracheophyta</taxon>
        <taxon>Spermatophyta</taxon>
        <taxon>Magnoliopsida</taxon>
        <taxon>eudicotyledons</taxon>
        <taxon>Gunneridae</taxon>
        <taxon>Pentapetalae</taxon>
        <taxon>rosids</taxon>
        <taxon>malvids</taxon>
        <taxon>Malvales</taxon>
        <taxon>Malvaceae</taxon>
        <taxon>Malvoideae</taxon>
        <taxon>Gossypium</taxon>
    </lineage>
</organism>
<gene>
    <name evidence="1" type="ORF">EPI10_001649</name>
</gene>
<dbReference type="EMBL" id="SMMG02000007">
    <property type="protein sequence ID" value="KAA3466565.1"/>
    <property type="molecule type" value="Genomic_DNA"/>
</dbReference>
<accession>A0A5B6VBM0</accession>
<keyword evidence="1" id="KW-0675">Receptor</keyword>
<name>A0A5B6VBM0_9ROSI</name>
<sequence length="67" mass="7879">MRSLKRIRLVAYRSELLSELDRIHKCYLSVYATMLHVTHSEGPIEILACEVKEVRNKKVALVKILWQ</sequence>
<protein>
    <submittedName>
        <fullName evidence="1">Receptor-like protein kinase</fullName>
    </submittedName>
</protein>
<dbReference type="AlphaFoldDB" id="A0A5B6VBM0"/>
<dbReference type="Proteomes" id="UP000325315">
    <property type="component" value="Unassembled WGS sequence"/>
</dbReference>
<reference evidence="2" key="1">
    <citation type="journal article" date="2019" name="Plant Biotechnol. J.">
        <title>Genome sequencing of the Australian wild diploid species Gossypium australe highlights disease resistance and delayed gland morphogenesis.</title>
        <authorList>
            <person name="Cai Y."/>
            <person name="Cai X."/>
            <person name="Wang Q."/>
            <person name="Wang P."/>
            <person name="Zhang Y."/>
            <person name="Cai C."/>
            <person name="Xu Y."/>
            <person name="Wang K."/>
            <person name="Zhou Z."/>
            <person name="Wang C."/>
            <person name="Geng S."/>
            <person name="Li B."/>
            <person name="Dong Q."/>
            <person name="Hou Y."/>
            <person name="Wang H."/>
            <person name="Ai P."/>
            <person name="Liu Z."/>
            <person name="Yi F."/>
            <person name="Sun M."/>
            <person name="An G."/>
            <person name="Cheng J."/>
            <person name="Zhang Y."/>
            <person name="Shi Q."/>
            <person name="Xie Y."/>
            <person name="Shi X."/>
            <person name="Chang Y."/>
            <person name="Huang F."/>
            <person name="Chen Y."/>
            <person name="Hong S."/>
            <person name="Mi L."/>
            <person name="Sun Q."/>
            <person name="Zhang L."/>
            <person name="Zhou B."/>
            <person name="Peng R."/>
            <person name="Zhang X."/>
            <person name="Liu F."/>
        </authorList>
    </citation>
    <scope>NUCLEOTIDE SEQUENCE [LARGE SCALE GENOMIC DNA]</scope>
    <source>
        <strain evidence="2">cv. PA1801</strain>
    </source>
</reference>
<keyword evidence="2" id="KW-1185">Reference proteome</keyword>
<dbReference type="GO" id="GO:0016301">
    <property type="term" value="F:kinase activity"/>
    <property type="evidence" value="ECO:0007669"/>
    <property type="project" value="UniProtKB-KW"/>
</dbReference>
<keyword evidence="1" id="KW-0808">Transferase</keyword>
<evidence type="ECO:0000313" key="1">
    <source>
        <dbReference type="EMBL" id="KAA3466565.1"/>
    </source>
</evidence>
<proteinExistence type="predicted"/>